<evidence type="ECO:0000256" key="1">
    <source>
        <dbReference type="SAM" id="MobiDB-lite"/>
    </source>
</evidence>
<dbReference type="EMBL" id="OX597823">
    <property type="protein sequence ID" value="CAI9729296.1"/>
    <property type="molecule type" value="Genomic_DNA"/>
</dbReference>
<dbReference type="Proteomes" id="UP001162480">
    <property type="component" value="Chromosome 10"/>
</dbReference>
<reference evidence="2" key="1">
    <citation type="submission" date="2023-08" db="EMBL/GenBank/DDBJ databases">
        <authorList>
            <person name="Alioto T."/>
            <person name="Alioto T."/>
            <person name="Gomez Garrido J."/>
        </authorList>
    </citation>
    <scope>NUCLEOTIDE SEQUENCE</scope>
</reference>
<proteinExistence type="predicted"/>
<accession>A0AA36B8T8</accession>
<sequence length="109" mass="12183">MPSGEDSAKLISSYSGASGNEPHWITQEDLNDLARDLYLSKQQSELLVSRLKHWTLVKADTCATFPPKLKNNMGLAIDGTEFVAVQNAKGQKSLKHDIHIYSQEKKQKL</sequence>
<evidence type="ECO:0000313" key="3">
    <source>
        <dbReference type="Proteomes" id="UP001162480"/>
    </source>
</evidence>
<organism evidence="2 3">
    <name type="scientific">Octopus vulgaris</name>
    <name type="common">Common octopus</name>
    <dbReference type="NCBI Taxonomy" id="6645"/>
    <lineage>
        <taxon>Eukaryota</taxon>
        <taxon>Metazoa</taxon>
        <taxon>Spiralia</taxon>
        <taxon>Lophotrochozoa</taxon>
        <taxon>Mollusca</taxon>
        <taxon>Cephalopoda</taxon>
        <taxon>Coleoidea</taxon>
        <taxon>Octopodiformes</taxon>
        <taxon>Octopoda</taxon>
        <taxon>Incirrata</taxon>
        <taxon>Octopodidae</taxon>
        <taxon>Octopus</taxon>
    </lineage>
</organism>
<evidence type="ECO:0000313" key="2">
    <source>
        <dbReference type="EMBL" id="CAI9729296.1"/>
    </source>
</evidence>
<gene>
    <name evidence="2" type="ORF">OCTVUL_1B001482</name>
</gene>
<keyword evidence="3" id="KW-1185">Reference proteome</keyword>
<dbReference type="AlphaFoldDB" id="A0AA36B8T8"/>
<protein>
    <submittedName>
        <fullName evidence="2">Uncharacterized protein</fullName>
    </submittedName>
</protein>
<feature type="region of interest" description="Disordered" evidence="1">
    <location>
        <begin position="1"/>
        <end position="21"/>
    </location>
</feature>
<name>A0AA36B8T8_OCTVU</name>